<dbReference type="RefSeq" id="WP_046827006.1">
    <property type="nucleotide sequence ID" value="NZ_LBIA02000001.1"/>
</dbReference>
<dbReference type="Proteomes" id="UP000034832">
    <property type="component" value="Unassembled WGS sequence"/>
</dbReference>
<accession>A0A4U6BPW8</accession>
<dbReference type="EMBL" id="LBIA02000001">
    <property type="protein sequence ID" value="TKT72519.1"/>
    <property type="molecule type" value="Genomic_DNA"/>
</dbReference>
<keyword evidence="3" id="KW-1185">Reference proteome</keyword>
<organism evidence="2 3">
    <name type="scientific">Afipia massiliensis</name>
    <dbReference type="NCBI Taxonomy" id="211460"/>
    <lineage>
        <taxon>Bacteria</taxon>
        <taxon>Pseudomonadati</taxon>
        <taxon>Pseudomonadota</taxon>
        <taxon>Alphaproteobacteria</taxon>
        <taxon>Hyphomicrobiales</taxon>
        <taxon>Nitrobacteraceae</taxon>
        <taxon>Afipia</taxon>
    </lineage>
</organism>
<evidence type="ECO:0000313" key="3">
    <source>
        <dbReference type="Proteomes" id="UP000034832"/>
    </source>
</evidence>
<feature type="chain" id="PRO_5020590159" description="DUF2946 domain-containing protein" evidence="1">
    <location>
        <begin position="22"/>
        <end position="92"/>
    </location>
</feature>
<gene>
    <name evidence="2" type="ORF">YH63_014375</name>
</gene>
<proteinExistence type="predicted"/>
<evidence type="ECO:0000313" key="2">
    <source>
        <dbReference type="EMBL" id="TKT72519.1"/>
    </source>
</evidence>
<comment type="caution">
    <text evidence="2">The sequence shown here is derived from an EMBL/GenBank/DDBJ whole genome shotgun (WGS) entry which is preliminary data.</text>
</comment>
<feature type="signal peptide" evidence="1">
    <location>
        <begin position="1"/>
        <end position="21"/>
    </location>
</feature>
<name>A0A4U6BPW8_9BRAD</name>
<evidence type="ECO:0008006" key="4">
    <source>
        <dbReference type="Google" id="ProtNLM"/>
    </source>
</evidence>
<protein>
    <recommendedName>
        <fullName evidence="4">DUF2946 domain-containing protein</fullName>
    </recommendedName>
</protein>
<reference evidence="2" key="1">
    <citation type="submission" date="2019-04" db="EMBL/GenBank/DDBJ databases">
        <title>Whole genome sequencing of cave bacteria.</title>
        <authorList>
            <person name="Gan H.M."/>
            <person name="Barton H."/>
            <person name="Savka M.A."/>
        </authorList>
    </citation>
    <scope>NUCLEOTIDE SEQUENCE [LARGE SCALE GENOMIC DNA]</scope>
    <source>
        <strain evidence="2">LC387</strain>
    </source>
</reference>
<evidence type="ECO:0000256" key="1">
    <source>
        <dbReference type="SAM" id="SignalP"/>
    </source>
</evidence>
<dbReference type="AlphaFoldDB" id="A0A4U6BPW8"/>
<sequence>MRTLLASTTIALLIGLSPAAAMCGGSGQQAQNTTSQGGMCGRSAAVIDPMADKPAVSMKQSGMRMCGCCKNMAMMDGMKADDPHKGMDMPKQ</sequence>
<keyword evidence="1" id="KW-0732">Signal</keyword>